<dbReference type="Proteomes" id="UP000033423">
    <property type="component" value="Unassembled WGS sequence"/>
</dbReference>
<dbReference type="GO" id="GO:0016758">
    <property type="term" value="F:hexosyltransferase activity"/>
    <property type="evidence" value="ECO:0007669"/>
    <property type="project" value="InterPro"/>
</dbReference>
<dbReference type="EMBL" id="LACI01002428">
    <property type="protein sequence ID" value="KJU82057.1"/>
    <property type="molecule type" value="Genomic_DNA"/>
</dbReference>
<evidence type="ECO:0000313" key="2">
    <source>
        <dbReference type="EMBL" id="KJU82057.1"/>
    </source>
</evidence>
<dbReference type="InterPro" id="IPR007235">
    <property type="entry name" value="Glyco_trans_28_C"/>
</dbReference>
<dbReference type="SUPFAM" id="SSF53756">
    <property type="entry name" value="UDP-Glycosyltransferase/glycogen phosphorylase"/>
    <property type="match status" value="1"/>
</dbReference>
<evidence type="ECO:0000259" key="1">
    <source>
        <dbReference type="Pfam" id="PF04101"/>
    </source>
</evidence>
<protein>
    <submittedName>
        <fullName evidence="2">Pseudaminic acid biosynthesis-associated protein PseG</fullName>
    </submittedName>
</protein>
<accession>A0A0F3GJQ5</accession>
<dbReference type="Pfam" id="PF04101">
    <property type="entry name" value="Glyco_tran_28_C"/>
    <property type="match status" value="1"/>
</dbReference>
<evidence type="ECO:0000313" key="3">
    <source>
        <dbReference type="Proteomes" id="UP000033423"/>
    </source>
</evidence>
<comment type="caution">
    <text evidence="2">The sequence shown here is derived from an EMBL/GenBank/DDBJ whole genome shotgun (WGS) entry which is preliminary data.</text>
</comment>
<dbReference type="PANTHER" id="PTHR21015">
    <property type="entry name" value="UDP-N-ACETYLGLUCOSAMINE--N-ACETYLMURAMYL-(PENTAPEPTIDE) PYROPHOSPHORYL-UNDECAPRENOL N-ACETYLGLUCOSAMINE TRANSFERASE 1"/>
    <property type="match status" value="1"/>
</dbReference>
<name>A0A0F3GJQ5_9BACT</name>
<dbReference type="PANTHER" id="PTHR21015:SF22">
    <property type="entry name" value="GLYCOSYLTRANSFERASE"/>
    <property type="match status" value="1"/>
</dbReference>
<organism evidence="2 3">
    <name type="scientific">Candidatus Magnetobacterium bavaricum</name>
    <dbReference type="NCBI Taxonomy" id="29290"/>
    <lineage>
        <taxon>Bacteria</taxon>
        <taxon>Pseudomonadati</taxon>
        <taxon>Nitrospirota</taxon>
        <taxon>Thermodesulfovibrionia</taxon>
        <taxon>Thermodesulfovibrionales</taxon>
        <taxon>Candidatus Magnetobacteriaceae</taxon>
        <taxon>Candidatus Magnetobacterium</taxon>
    </lineage>
</organism>
<dbReference type="Gene3D" id="3.40.50.2000">
    <property type="entry name" value="Glycogen Phosphorylase B"/>
    <property type="match status" value="1"/>
</dbReference>
<dbReference type="AlphaFoldDB" id="A0A0F3GJQ5"/>
<gene>
    <name evidence="2" type="ORF">MBAV_005712</name>
</gene>
<dbReference type="Gene3D" id="3.40.50.11190">
    <property type="match status" value="1"/>
</dbReference>
<keyword evidence="3" id="KW-1185">Reference proteome</keyword>
<sequence>MSVLSIKKENIVYAHNIAYITEGNSHIGMGHVYECLNLSYYLRSVYNVKPYFLVSSDTIMPDDSLFTLRFDEYPDIVELIHRLRMDNIGTVVIDMKSVKDSWITPFVEAKLTTICIDELSDRNLSSDIIINSSIVKDIHKYTLKRDDTKCFFGTLYKIIGNTFYLYAGKNKSISGSSKILVNMGGTDRDGATLKIVRALKQLDDSYMCIIKIGPAFLYKKELEDELKNLKCRYVLNFHVDDMAKLFYDADVCISAGGNTLYETVCVGTPAIVLWEDVHEGVQAASFETEHTVINLGQSKTINNKLLLETITTLLTDKHLWEDMSLKGKNLVDGRGVMRVGDIIMGDYSFDFRGYFNE</sequence>
<proteinExistence type="predicted"/>
<reference evidence="2 3" key="1">
    <citation type="submission" date="2015-02" db="EMBL/GenBank/DDBJ databases">
        <title>Single-cell genomics of uncultivated deep-branching MTB reveals a conserved set of magnetosome genes.</title>
        <authorList>
            <person name="Kolinko S."/>
            <person name="Richter M."/>
            <person name="Glockner F.O."/>
            <person name="Brachmann A."/>
            <person name="Schuler D."/>
        </authorList>
    </citation>
    <scope>NUCLEOTIDE SEQUENCE [LARGE SCALE GENOMIC DNA]</scope>
    <source>
        <strain evidence="2">TM-1</strain>
    </source>
</reference>
<feature type="domain" description="Glycosyl transferase family 28 C-terminal" evidence="1">
    <location>
        <begin position="201"/>
        <end position="323"/>
    </location>
</feature>